<dbReference type="InterPro" id="IPR011109">
    <property type="entry name" value="DNA_bind_recombinase_dom"/>
</dbReference>
<keyword evidence="2" id="KW-0238">DNA-binding</keyword>
<dbReference type="InterPro" id="IPR006119">
    <property type="entry name" value="Resolv_N"/>
</dbReference>
<dbReference type="Proteomes" id="UP000265361">
    <property type="component" value="Unassembled WGS sequence"/>
</dbReference>
<gene>
    <name evidence="7" type="ORF">DZF97_00660</name>
</gene>
<keyword evidence="3" id="KW-0233">DNA recombination</keyword>
<evidence type="ECO:0000256" key="2">
    <source>
        <dbReference type="ARBA" id="ARBA00023125"/>
    </source>
</evidence>
<name>A0A399QKE4_9MICO</name>
<organism evidence="7 8">
    <name type="scientific">Clavibacter nebraskensis</name>
    <dbReference type="NCBI Taxonomy" id="31963"/>
    <lineage>
        <taxon>Bacteria</taxon>
        <taxon>Bacillati</taxon>
        <taxon>Actinomycetota</taxon>
        <taxon>Actinomycetes</taxon>
        <taxon>Micrococcales</taxon>
        <taxon>Microbacteriaceae</taxon>
        <taxon>Clavibacter</taxon>
    </lineage>
</organism>
<dbReference type="EMBL" id="QWED01000005">
    <property type="protein sequence ID" value="RIJ19440.1"/>
    <property type="molecule type" value="Genomic_DNA"/>
</dbReference>
<keyword evidence="1" id="KW-0229">DNA integration</keyword>
<dbReference type="PANTHER" id="PTHR30461">
    <property type="entry name" value="DNA-INVERTASE FROM LAMBDOID PROPHAGE"/>
    <property type="match status" value="1"/>
</dbReference>
<dbReference type="RefSeq" id="WP_237580924.1">
    <property type="nucleotide sequence ID" value="NZ_CP040797.1"/>
</dbReference>
<comment type="caution">
    <text evidence="7">The sequence shown here is derived from an EMBL/GenBank/DDBJ whole genome shotgun (WGS) entry which is preliminary data.</text>
</comment>
<dbReference type="Pfam" id="PF07508">
    <property type="entry name" value="Recombinase"/>
    <property type="match status" value="1"/>
</dbReference>
<evidence type="ECO:0000259" key="6">
    <source>
        <dbReference type="PROSITE" id="PS51736"/>
    </source>
</evidence>
<accession>A0A399QKE4</accession>
<dbReference type="InterPro" id="IPR036162">
    <property type="entry name" value="Resolvase-like_N_sf"/>
</dbReference>
<evidence type="ECO:0000256" key="3">
    <source>
        <dbReference type="ARBA" id="ARBA00023172"/>
    </source>
</evidence>
<dbReference type="Gene3D" id="3.40.50.1390">
    <property type="entry name" value="Resolvase, N-terminal catalytic domain"/>
    <property type="match status" value="1"/>
</dbReference>
<dbReference type="Pfam" id="PF00239">
    <property type="entry name" value="Resolvase"/>
    <property type="match status" value="1"/>
</dbReference>
<dbReference type="CDD" id="cd00338">
    <property type="entry name" value="Ser_Recombinase"/>
    <property type="match status" value="1"/>
</dbReference>
<dbReference type="GO" id="GO:0003677">
    <property type="term" value="F:DNA binding"/>
    <property type="evidence" value="ECO:0007669"/>
    <property type="project" value="UniProtKB-KW"/>
</dbReference>
<sequence>MEKVIGYVRVSTEEQGRSGLGLEAQRATIARMADAHDWDVTWVEDAGASGKSLNRPGLQAALTALKAGQADALVVAKLDRLSRSVHDFAGLLLVARREGWALNALDMGVDTTTSAGTMVAHVMIAVAEWERAVIGDRTSAALQAAQARGVKLGRPRSVSKEVEMRVFELRAAGLSYARVAEQLNVEAVPTAHGGRAWHASTVSRILNRKANNRSAVLA</sequence>
<dbReference type="InterPro" id="IPR050639">
    <property type="entry name" value="SSR_resolvase"/>
</dbReference>
<dbReference type="GO" id="GO:0000150">
    <property type="term" value="F:DNA strand exchange activity"/>
    <property type="evidence" value="ECO:0007669"/>
    <property type="project" value="InterPro"/>
</dbReference>
<dbReference type="SMART" id="SM00857">
    <property type="entry name" value="Resolvase"/>
    <property type="match status" value="1"/>
</dbReference>
<feature type="domain" description="Resolvase/invertase-type recombinase catalytic" evidence="6">
    <location>
        <begin position="3"/>
        <end position="149"/>
    </location>
</feature>
<evidence type="ECO:0000256" key="4">
    <source>
        <dbReference type="PIRSR" id="PIRSR606118-50"/>
    </source>
</evidence>
<evidence type="ECO:0000256" key="5">
    <source>
        <dbReference type="PROSITE-ProRule" id="PRU10137"/>
    </source>
</evidence>
<reference evidence="7 8" key="1">
    <citation type="submission" date="2018-08" db="EMBL/GenBank/DDBJ databases">
        <title>Genome Sequence of Clavibacter michiganensis Subspecies type strains, and the Atypical Peach-Colored Strains Isolated from Tomato.</title>
        <authorList>
            <person name="Osdaghi E."/>
            <person name="Portier P."/>
            <person name="Briand M."/>
            <person name="Jacques M.-A."/>
        </authorList>
    </citation>
    <scope>NUCLEOTIDE SEQUENCE [LARGE SCALE GENOMIC DNA]</scope>
    <source>
        <strain evidence="7 8">CFBP 7577</strain>
    </source>
</reference>
<dbReference type="InterPro" id="IPR006118">
    <property type="entry name" value="Recombinase_CS"/>
</dbReference>
<protein>
    <submittedName>
        <fullName evidence="7">Recombinase family protein</fullName>
    </submittedName>
</protein>
<evidence type="ECO:0000256" key="1">
    <source>
        <dbReference type="ARBA" id="ARBA00022908"/>
    </source>
</evidence>
<dbReference type="GO" id="GO:0015074">
    <property type="term" value="P:DNA integration"/>
    <property type="evidence" value="ECO:0007669"/>
    <property type="project" value="UniProtKB-KW"/>
</dbReference>
<evidence type="ECO:0000313" key="7">
    <source>
        <dbReference type="EMBL" id="RIJ19440.1"/>
    </source>
</evidence>
<dbReference type="SUPFAM" id="SSF53041">
    <property type="entry name" value="Resolvase-like"/>
    <property type="match status" value="1"/>
</dbReference>
<evidence type="ECO:0000313" key="8">
    <source>
        <dbReference type="Proteomes" id="UP000265361"/>
    </source>
</evidence>
<proteinExistence type="predicted"/>
<dbReference type="PROSITE" id="PS51736">
    <property type="entry name" value="RECOMBINASES_3"/>
    <property type="match status" value="1"/>
</dbReference>
<feature type="active site" description="O-(5'-phospho-DNA)-serine intermediate" evidence="4 5">
    <location>
        <position position="11"/>
    </location>
</feature>
<dbReference type="PROSITE" id="PS00397">
    <property type="entry name" value="RECOMBINASES_1"/>
    <property type="match status" value="1"/>
</dbReference>
<dbReference type="AlphaFoldDB" id="A0A399QKE4"/>
<dbReference type="PANTHER" id="PTHR30461:SF2">
    <property type="entry name" value="SERINE RECOMBINASE PINE-RELATED"/>
    <property type="match status" value="1"/>
</dbReference>